<keyword evidence="3" id="KW-1185">Reference proteome</keyword>
<feature type="region of interest" description="Disordered" evidence="1">
    <location>
        <begin position="138"/>
        <end position="226"/>
    </location>
</feature>
<accession>K0S9Q3</accession>
<sequence length="226" mass="24033">GRAAEGGDRGIRAAGRQAADQVGGREGREGAEAGPGSRLRRRPPGLHRAEAEPVEEPVPRAERDSDVPVVDQVVVVQEEPLGEEEVPGQAAPGGDERFGTLEGDLRDPEPQVRLDPFFRLSTMFLTNSRKNAFFDVTEYSSSLSQPEEDLLAVRRPRSPPRDLLGDPGSGLPARGARRAPSRSRRTGSCSRTSPGPAARRSGRGGGSVPGSPPRAHSPCPATTRAR</sequence>
<proteinExistence type="predicted"/>
<feature type="compositionally biased region" description="Basic and acidic residues" evidence="1">
    <location>
        <begin position="47"/>
        <end position="66"/>
    </location>
</feature>
<evidence type="ECO:0000256" key="1">
    <source>
        <dbReference type="SAM" id="MobiDB-lite"/>
    </source>
</evidence>
<organism evidence="2 3">
    <name type="scientific">Thalassiosira oceanica</name>
    <name type="common">Marine diatom</name>
    <dbReference type="NCBI Taxonomy" id="159749"/>
    <lineage>
        <taxon>Eukaryota</taxon>
        <taxon>Sar</taxon>
        <taxon>Stramenopiles</taxon>
        <taxon>Ochrophyta</taxon>
        <taxon>Bacillariophyta</taxon>
        <taxon>Coscinodiscophyceae</taxon>
        <taxon>Thalassiosirophycidae</taxon>
        <taxon>Thalassiosirales</taxon>
        <taxon>Thalassiosiraceae</taxon>
        <taxon>Thalassiosira</taxon>
    </lineage>
</organism>
<evidence type="ECO:0000313" key="2">
    <source>
        <dbReference type="EMBL" id="EJK62010.1"/>
    </source>
</evidence>
<name>K0S9Q3_THAOC</name>
<evidence type="ECO:0000313" key="3">
    <source>
        <dbReference type="Proteomes" id="UP000266841"/>
    </source>
</evidence>
<feature type="non-terminal residue" evidence="2">
    <location>
        <position position="1"/>
    </location>
</feature>
<gene>
    <name evidence="2" type="ORF">THAOC_17401</name>
</gene>
<dbReference type="EMBL" id="AGNL01019205">
    <property type="protein sequence ID" value="EJK62010.1"/>
    <property type="molecule type" value="Genomic_DNA"/>
</dbReference>
<dbReference type="AlphaFoldDB" id="K0S9Q3"/>
<feature type="region of interest" description="Disordered" evidence="1">
    <location>
        <begin position="1"/>
        <end position="111"/>
    </location>
</feature>
<feature type="compositionally biased region" description="Basic and acidic residues" evidence="1">
    <location>
        <begin position="94"/>
        <end position="111"/>
    </location>
</feature>
<feature type="compositionally biased region" description="Basic and acidic residues" evidence="1">
    <location>
        <begin position="1"/>
        <end position="11"/>
    </location>
</feature>
<dbReference type="Proteomes" id="UP000266841">
    <property type="component" value="Unassembled WGS sequence"/>
</dbReference>
<feature type="compositionally biased region" description="Low complexity" evidence="1">
    <location>
        <begin position="67"/>
        <end position="79"/>
    </location>
</feature>
<protein>
    <submittedName>
        <fullName evidence="2">Uncharacterized protein</fullName>
    </submittedName>
</protein>
<reference evidence="2 3" key="1">
    <citation type="journal article" date="2012" name="Genome Biol.">
        <title>Genome and low-iron response of an oceanic diatom adapted to chronic iron limitation.</title>
        <authorList>
            <person name="Lommer M."/>
            <person name="Specht M."/>
            <person name="Roy A.S."/>
            <person name="Kraemer L."/>
            <person name="Andreson R."/>
            <person name="Gutowska M.A."/>
            <person name="Wolf J."/>
            <person name="Bergner S.V."/>
            <person name="Schilhabel M.B."/>
            <person name="Klostermeier U.C."/>
            <person name="Beiko R.G."/>
            <person name="Rosenstiel P."/>
            <person name="Hippler M."/>
            <person name="Laroche J."/>
        </authorList>
    </citation>
    <scope>NUCLEOTIDE SEQUENCE [LARGE SCALE GENOMIC DNA]</scope>
    <source>
        <strain evidence="2 3">CCMP1005</strain>
    </source>
</reference>
<feature type="compositionally biased region" description="Low complexity" evidence="1">
    <location>
        <begin position="186"/>
        <end position="199"/>
    </location>
</feature>
<comment type="caution">
    <text evidence="2">The sequence shown here is derived from an EMBL/GenBank/DDBJ whole genome shotgun (WGS) entry which is preliminary data.</text>
</comment>
<feature type="compositionally biased region" description="Basic residues" evidence="1">
    <location>
        <begin position="175"/>
        <end position="185"/>
    </location>
</feature>